<protein>
    <submittedName>
        <fullName evidence="2">Enoyl-CoA hydratase</fullName>
        <ecNumber evidence="2">4.2.1.17</ecNumber>
    </submittedName>
</protein>
<evidence type="ECO:0000313" key="2">
    <source>
        <dbReference type="EMBL" id="MBB5977335.1"/>
    </source>
</evidence>
<dbReference type="InterPro" id="IPR014748">
    <property type="entry name" value="Enoyl-CoA_hydra_C"/>
</dbReference>
<gene>
    <name evidence="2" type="ORF">HDA44_000676</name>
</gene>
<organism evidence="2 3">
    <name type="scientific">Kribbella solani</name>
    <dbReference type="NCBI Taxonomy" id="236067"/>
    <lineage>
        <taxon>Bacteria</taxon>
        <taxon>Bacillati</taxon>
        <taxon>Actinomycetota</taxon>
        <taxon>Actinomycetes</taxon>
        <taxon>Propionibacteriales</taxon>
        <taxon>Kribbellaceae</taxon>
        <taxon>Kribbella</taxon>
    </lineage>
</organism>
<dbReference type="Proteomes" id="UP000558997">
    <property type="component" value="Unassembled WGS sequence"/>
</dbReference>
<comment type="caution">
    <text evidence="2">The sequence shown here is derived from an EMBL/GenBank/DDBJ whole genome shotgun (WGS) entry which is preliminary data.</text>
</comment>
<evidence type="ECO:0000313" key="3">
    <source>
        <dbReference type="Proteomes" id="UP000558997"/>
    </source>
</evidence>
<accession>A0A841DJT1</accession>
<dbReference type="AlphaFoldDB" id="A0A841DJT1"/>
<dbReference type="Pfam" id="PF00378">
    <property type="entry name" value="ECH_1"/>
    <property type="match status" value="1"/>
</dbReference>
<dbReference type="InterPro" id="IPR001753">
    <property type="entry name" value="Enoyl-CoA_hydra/iso"/>
</dbReference>
<evidence type="ECO:0000256" key="1">
    <source>
        <dbReference type="ARBA" id="ARBA00005254"/>
    </source>
</evidence>
<dbReference type="PANTHER" id="PTHR43459:SF3">
    <property type="entry name" value="ENOYL-COA HYDRATASE ECHA15 (ENOYL HYDRASE) (UNSATURATED ACYL-COA HYDRATASE) (CROTONASE)-RELATED"/>
    <property type="match status" value="1"/>
</dbReference>
<dbReference type="SUPFAM" id="SSF52096">
    <property type="entry name" value="ClpP/crotonase"/>
    <property type="match status" value="1"/>
</dbReference>
<comment type="similarity">
    <text evidence="1">Belongs to the enoyl-CoA hydratase/isomerase family.</text>
</comment>
<dbReference type="RefSeq" id="WP_202887122.1">
    <property type="nucleotide sequence ID" value="NZ_BAAAVN010000014.1"/>
</dbReference>
<proteinExistence type="inferred from homology"/>
<keyword evidence="3" id="KW-1185">Reference proteome</keyword>
<keyword evidence="2" id="KW-0456">Lyase</keyword>
<sequence>MTAQDREPAARTGQQADVVRVQVDDGVMTISLNRPERHNAVNSALHAGLEAALLRAKADPDVRVVLLRGEGRSFCSGGDVEGFAGGEPRNGGQQVIEMASGRRLLETLLSVQQPIVAAVRGYALGLGATIALFCDVVVAAEDAQFADTHVNVGLVAGDGGAVAWPLLMSFGKAKYHLLTGERVSGAEADRMGLVLKAVPADELEDEALRVARKLASMAPIAVAGTKATLNLILRERMNLVLDYGLFYEGATFLTEDHREASTAFVEKRPPTFRNR</sequence>
<dbReference type="GO" id="GO:0004300">
    <property type="term" value="F:enoyl-CoA hydratase activity"/>
    <property type="evidence" value="ECO:0007669"/>
    <property type="project" value="UniProtKB-EC"/>
</dbReference>
<dbReference type="EMBL" id="JACHNF010000001">
    <property type="protein sequence ID" value="MBB5977335.1"/>
    <property type="molecule type" value="Genomic_DNA"/>
</dbReference>
<dbReference type="CDD" id="cd06558">
    <property type="entry name" value="crotonase-like"/>
    <property type="match status" value="1"/>
</dbReference>
<dbReference type="InterPro" id="IPR029045">
    <property type="entry name" value="ClpP/crotonase-like_dom_sf"/>
</dbReference>
<dbReference type="Gene3D" id="1.10.12.10">
    <property type="entry name" value="Lyase 2-enoyl-coa Hydratase, Chain A, domain 2"/>
    <property type="match status" value="1"/>
</dbReference>
<reference evidence="2 3" key="1">
    <citation type="submission" date="2020-08" db="EMBL/GenBank/DDBJ databases">
        <title>Sequencing the genomes of 1000 actinobacteria strains.</title>
        <authorList>
            <person name="Klenk H.-P."/>
        </authorList>
    </citation>
    <scope>NUCLEOTIDE SEQUENCE [LARGE SCALE GENOMIC DNA]</scope>
    <source>
        <strain evidence="2 3">DSM 17294</strain>
    </source>
</reference>
<dbReference type="EC" id="4.2.1.17" evidence="2"/>
<name>A0A841DJT1_9ACTN</name>
<dbReference type="Gene3D" id="3.90.226.10">
    <property type="entry name" value="2-enoyl-CoA Hydratase, Chain A, domain 1"/>
    <property type="match status" value="1"/>
</dbReference>
<dbReference type="PANTHER" id="PTHR43459">
    <property type="entry name" value="ENOYL-COA HYDRATASE"/>
    <property type="match status" value="1"/>
</dbReference>